<dbReference type="EMBL" id="GBXM01037794">
    <property type="protein sequence ID" value="JAH70783.1"/>
    <property type="molecule type" value="Transcribed_RNA"/>
</dbReference>
<sequence>MCITHIHIVYTSTSFGIIIHQSFICIPPCIQYINAPAVLA</sequence>
<evidence type="ECO:0000313" key="1">
    <source>
        <dbReference type="EMBL" id="JAH70783.1"/>
    </source>
</evidence>
<reference evidence="1" key="1">
    <citation type="submission" date="2014-11" db="EMBL/GenBank/DDBJ databases">
        <authorList>
            <person name="Amaro Gonzalez C."/>
        </authorList>
    </citation>
    <scope>NUCLEOTIDE SEQUENCE</scope>
</reference>
<dbReference type="AlphaFoldDB" id="A0A0E9V0N8"/>
<protein>
    <submittedName>
        <fullName evidence="1">Uncharacterized protein</fullName>
    </submittedName>
</protein>
<organism evidence="1">
    <name type="scientific">Anguilla anguilla</name>
    <name type="common">European freshwater eel</name>
    <name type="synonym">Muraena anguilla</name>
    <dbReference type="NCBI Taxonomy" id="7936"/>
    <lineage>
        <taxon>Eukaryota</taxon>
        <taxon>Metazoa</taxon>
        <taxon>Chordata</taxon>
        <taxon>Craniata</taxon>
        <taxon>Vertebrata</taxon>
        <taxon>Euteleostomi</taxon>
        <taxon>Actinopterygii</taxon>
        <taxon>Neopterygii</taxon>
        <taxon>Teleostei</taxon>
        <taxon>Anguilliformes</taxon>
        <taxon>Anguillidae</taxon>
        <taxon>Anguilla</taxon>
    </lineage>
</organism>
<reference evidence="1" key="2">
    <citation type="journal article" date="2015" name="Fish Shellfish Immunol.">
        <title>Early steps in the European eel (Anguilla anguilla)-Vibrio vulnificus interaction in the gills: Role of the RtxA13 toxin.</title>
        <authorList>
            <person name="Callol A."/>
            <person name="Pajuelo D."/>
            <person name="Ebbesson L."/>
            <person name="Teles M."/>
            <person name="MacKenzie S."/>
            <person name="Amaro C."/>
        </authorList>
    </citation>
    <scope>NUCLEOTIDE SEQUENCE</scope>
</reference>
<proteinExistence type="predicted"/>
<name>A0A0E9V0N8_ANGAN</name>
<accession>A0A0E9V0N8</accession>